<dbReference type="EC" id="5.2.1.8" evidence="1"/>
<evidence type="ECO:0000256" key="2">
    <source>
        <dbReference type="SAM" id="MobiDB-lite"/>
    </source>
</evidence>
<feature type="domain" description="PPIase FKBP-type" evidence="4">
    <location>
        <begin position="167"/>
        <end position="260"/>
    </location>
</feature>
<evidence type="ECO:0000259" key="4">
    <source>
        <dbReference type="PROSITE" id="PS50059"/>
    </source>
</evidence>
<dbReference type="PROSITE" id="PS51257">
    <property type="entry name" value="PROKAR_LIPOPROTEIN"/>
    <property type="match status" value="1"/>
</dbReference>
<dbReference type="PANTHER" id="PTHR47598">
    <property type="entry name" value="PEPTIDYL-PROLYL CIS-TRANS ISOMERASE FKBP17-2, CHLOROPLASTIC"/>
    <property type="match status" value="1"/>
</dbReference>
<gene>
    <name evidence="5" type="ORF">PCAR00345_LOCUS22775</name>
</gene>
<evidence type="ECO:0000256" key="1">
    <source>
        <dbReference type="PROSITE-ProRule" id="PRU00277"/>
    </source>
</evidence>
<organism evidence="5">
    <name type="scientific">Chrysotila carterae</name>
    <name type="common">Marine alga</name>
    <name type="synonym">Syracosphaera carterae</name>
    <dbReference type="NCBI Taxonomy" id="13221"/>
    <lineage>
        <taxon>Eukaryota</taxon>
        <taxon>Haptista</taxon>
        <taxon>Haptophyta</taxon>
        <taxon>Prymnesiophyceae</taxon>
        <taxon>Isochrysidales</taxon>
        <taxon>Isochrysidaceae</taxon>
        <taxon>Chrysotila</taxon>
    </lineage>
</organism>
<dbReference type="Gene3D" id="3.10.50.40">
    <property type="match status" value="1"/>
</dbReference>
<dbReference type="GO" id="GO:0009507">
    <property type="term" value="C:chloroplast"/>
    <property type="evidence" value="ECO:0007669"/>
    <property type="project" value="TreeGrafter"/>
</dbReference>
<reference evidence="5" key="1">
    <citation type="submission" date="2021-01" db="EMBL/GenBank/DDBJ databases">
        <authorList>
            <person name="Corre E."/>
            <person name="Pelletier E."/>
            <person name="Niang G."/>
            <person name="Scheremetjew M."/>
            <person name="Finn R."/>
            <person name="Kale V."/>
            <person name="Holt S."/>
            <person name="Cochrane G."/>
            <person name="Meng A."/>
            <person name="Brown T."/>
            <person name="Cohen L."/>
        </authorList>
    </citation>
    <scope>NUCLEOTIDE SEQUENCE</scope>
    <source>
        <strain evidence="5">CCMP645</strain>
    </source>
</reference>
<comment type="catalytic activity">
    <reaction evidence="1">
        <text>[protein]-peptidylproline (omega=180) = [protein]-peptidylproline (omega=0)</text>
        <dbReference type="Rhea" id="RHEA:16237"/>
        <dbReference type="Rhea" id="RHEA-COMP:10747"/>
        <dbReference type="Rhea" id="RHEA-COMP:10748"/>
        <dbReference type="ChEBI" id="CHEBI:83833"/>
        <dbReference type="ChEBI" id="CHEBI:83834"/>
        <dbReference type="EC" id="5.2.1.8"/>
    </reaction>
</comment>
<proteinExistence type="predicted"/>
<dbReference type="InterPro" id="IPR001179">
    <property type="entry name" value="PPIase_FKBP_dom"/>
</dbReference>
<dbReference type="EMBL" id="HBIZ01035762">
    <property type="protein sequence ID" value="CAE0770163.1"/>
    <property type="molecule type" value="Transcribed_RNA"/>
</dbReference>
<keyword evidence="3" id="KW-0732">Signal</keyword>
<feature type="chain" id="PRO_5031346006" description="peptidylprolyl isomerase" evidence="3">
    <location>
        <begin position="25"/>
        <end position="260"/>
    </location>
</feature>
<feature type="region of interest" description="Disordered" evidence="2">
    <location>
        <begin position="42"/>
        <end position="74"/>
    </location>
</feature>
<dbReference type="InterPro" id="IPR053111">
    <property type="entry name" value="Chloro_FKBP-type_PPIase"/>
</dbReference>
<accession>A0A7S4BM03</accession>
<dbReference type="AlphaFoldDB" id="A0A7S4BM03"/>
<name>A0A7S4BM03_CHRCT</name>
<dbReference type="InterPro" id="IPR046357">
    <property type="entry name" value="PPIase_dom_sf"/>
</dbReference>
<evidence type="ECO:0000256" key="3">
    <source>
        <dbReference type="SAM" id="SignalP"/>
    </source>
</evidence>
<keyword evidence="1" id="KW-0413">Isomerase</keyword>
<dbReference type="SUPFAM" id="SSF54534">
    <property type="entry name" value="FKBP-like"/>
    <property type="match status" value="1"/>
</dbReference>
<dbReference type="PROSITE" id="PS50059">
    <property type="entry name" value="FKBP_PPIASE"/>
    <property type="match status" value="1"/>
</dbReference>
<feature type="signal peptide" evidence="3">
    <location>
        <begin position="1"/>
        <end position="24"/>
    </location>
</feature>
<sequence>MAAARWSPALALALLLGCIRAAHAYTSLPAALICTRHQVVTPRRSPSPTACSPAKSDEQSESAQAAPSAAPAPPARYDLKKVRDASGAGFNQFDPVLSLSGFLSRRFGIVGGLALVGILAATEGQEIIRALNDKGPIAGSGEVVTTPSGLQYVDVLIGTSGDSPLPGAVVGLKAKVSIGDQVLFDTGTQKPLAFKYGQRPFASVMCEGVEEGLKGMKPGGKRQLRVPAALAPKGVDLPAGVVLDYEASSTQTFSFTALSA</sequence>
<evidence type="ECO:0000313" key="5">
    <source>
        <dbReference type="EMBL" id="CAE0770163.1"/>
    </source>
</evidence>
<dbReference type="GO" id="GO:0003755">
    <property type="term" value="F:peptidyl-prolyl cis-trans isomerase activity"/>
    <property type="evidence" value="ECO:0007669"/>
    <property type="project" value="UniProtKB-KW"/>
</dbReference>
<keyword evidence="1" id="KW-0697">Rotamase</keyword>
<dbReference type="Pfam" id="PF00254">
    <property type="entry name" value="FKBP_C"/>
    <property type="match status" value="1"/>
</dbReference>
<dbReference type="PANTHER" id="PTHR47598:SF1">
    <property type="entry name" value="PEPTIDYL-PROLYL CIS-TRANS ISOMERASE FKBP17-2, CHLOROPLASTIC"/>
    <property type="match status" value="1"/>
</dbReference>
<protein>
    <recommendedName>
        <fullName evidence="1">peptidylprolyl isomerase</fullName>
        <ecNumber evidence="1">5.2.1.8</ecNumber>
    </recommendedName>
</protein>